<keyword evidence="4 10" id="KW-0812">Transmembrane</keyword>
<evidence type="ECO:0000256" key="2">
    <source>
        <dbReference type="ARBA" id="ARBA00022448"/>
    </source>
</evidence>
<evidence type="ECO:0000256" key="10">
    <source>
        <dbReference type="SAM" id="Phobius"/>
    </source>
</evidence>
<dbReference type="Pfam" id="PF01490">
    <property type="entry name" value="Aa_trans"/>
    <property type="match status" value="1"/>
</dbReference>
<reference evidence="12" key="2">
    <citation type="journal article" date="2022" name="Hortic Res">
        <title>The genome of Dioscorea zingiberensis sheds light on the biosynthesis, origin and evolution of the medicinally important diosgenin saponins.</title>
        <authorList>
            <person name="Li Y."/>
            <person name="Tan C."/>
            <person name="Li Z."/>
            <person name="Guo J."/>
            <person name="Li S."/>
            <person name="Chen X."/>
            <person name="Wang C."/>
            <person name="Dai X."/>
            <person name="Yang H."/>
            <person name="Song W."/>
            <person name="Hou L."/>
            <person name="Xu J."/>
            <person name="Tong Z."/>
            <person name="Xu A."/>
            <person name="Yuan X."/>
            <person name="Wang W."/>
            <person name="Yang Q."/>
            <person name="Chen L."/>
            <person name="Sun Z."/>
            <person name="Wang K."/>
            <person name="Pan B."/>
            <person name="Chen J."/>
            <person name="Bao Y."/>
            <person name="Liu F."/>
            <person name="Qi X."/>
            <person name="Gang D.R."/>
            <person name="Wen J."/>
            <person name="Li J."/>
        </authorList>
    </citation>
    <scope>NUCLEOTIDE SEQUENCE</scope>
    <source>
        <strain evidence="12">Dzin_1.0</strain>
    </source>
</reference>
<dbReference type="GO" id="GO:0005886">
    <property type="term" value="C:plasma membrane"/>
    <property type="evidence" value="ECO:0007669"/>
    <property type="project" value="UniProtKB-SubCell"/>
</dbReference>
<evidence type="ECO:0000313" key="13">
    <source>
        <dbReference type="Proteomes" id="UP001085076"/>
    </source>
</evidence>
<proteinExistence type="inferred from homology"/>
<evidence type="ECO:0000256" key="6">
    <source>
        <dbReference type="ARBA" id="ARBA00022970"/>
    </source>
</evidence>
<dbReference type="Proteomes" id="UP001085076">
    <property type="component" value="Miscellaneous, Linkage group lg05"/>
</dbReference>
<dbReference type="FunFam" id="1.20.1740.10:FF:000055">
    <property type="entry name" value="Amino acid permease 6"/>
    <property type="match status" value="1"/>
</dbReference>
<evidence type="ECO:0000256" key="7">
    <source>
        <dbReference type="ARBA" id="ARBA00022989"/>
    </source>
</evidence>
<feature type="transmembrane region" description="Helical" evidence="10">
    <location>
        <begin position="142"/>
        <end position="166"/>
    </location>
</feature>
<feature type="transmembrane region" description="Helical" evidence="10">
    <location>
        <begin position="47"/>
        <end position="66"/>
    </location>
</feature>
<keyword evidence="3" id="KW-1003">Cell membrane</keyword>
<comment type="subcellular location">
    <subcellularLocation>
        <location evidence="1">Cell membrane</location>
    </subcellularLocation>
</comment>
<evidence type="ECO:0000256" key="8">
    <source>
        <dbReference type="ARBA" id="ARBA00023136"/>
    </source>
</evidence>
<evidence type="ECO:0000313" key="12">
    <source>
        <dbReference type="EMBL" id="KAJ0972844.1"/>
    </source>
</evidence>
<evidence type="ECO:0000256" key="9">
    <source>
        <dbReference type="ARBA" id="ARBA00061463"/>
    </source>
</evidence>
<evidence type="ECO:0000256" key="3">
    <source>
        <dbReference type="ARBA" id="ARBA00022475"/>
    </source>
</evidence>
<dbReference type="GO" id="GO:0006865">
    <property type="term" value="P:amino acid transport"/>
    <property type="evidence" value="ECO:0007669"/>
    <property type="project" value="UniProtKB-KW"/>
</dbReference>
<keyword evidence="8 10" id="KW-0472">Membrane</keyword>
<name>A0A9D5HDS1_9LILI</name>
<dbReference type="EMBL" id="JAGGNH010000005">
    <property type="protein sequence ID" value="KAJ0972844.1"/>
    <property type="molecule type" value="Genomic_DNA"/>
</dbReference>
<dbReference type="InterPro" id="IPR013057">
    <property type="entry name" value="AA_transpt_TM"/>
</dbReference>
<comment type="caution">
    <text evidence="12">The sequence shown here is derived from an EMBL/GenBank/DDBJ whole genome shotgun (WGS) entry which is preliminary data.</text>
</comment>
<keyword evidence="7 10" id="KW-1133">Transmembrane helix</keyword>
<keyword evidence="5" id="KW-0769">Symport</keyword>
<dbReference type="AlphaFoldDB" id="A0A9D5HDS1"/>
<feature type="transmembrane region" description="Helical" evidence="10">
    <location>
        <begin position="425"/>
        <end position="446"/>
    </location>
</feature>
<feature type="transmembrane region" description="Helical" evidence="10">
    <location>
        <begin position="20"/>
        <end position="40"/>
    </location>
</feature>
<accession>A0A9D5HDS1</accession>
<evidence type="ECO:0000256" key="1">
    <source>
        <dbReference type="ARBA" id="ARBA00004236"/>
    </source>
</evidence>
<evidence type="ECO:0000256" key="4">
    <source>
        <dbReference type="ARBA" id="ARBA00022692"/>
    </source>
</evidence>
<feature type="domain" description="Amino acid transporter transmembrane" evidence="11">
    <location>
        <begin position="18"/>
        <end position="445"/>
    </location>
</feature>
<feature type="transmembrane region" description="Helical" evidence="10">
    <location>
        <begin position="172"/>
        <end position="196"/>
    </location>
</feature>
<feature type="transmembrane region" description="Helical" evidence="10">
    <location>
        <begin position="386"/>
        <end position="404"/>
    </location>
</feature>
<dbReference type="GO" id="GO:0015293">
    <property type="term" value="F:symporter activity"/>
    <property type="evidence" value="ECO:0007669"/>
    <property type="project" value="UniProtKB-KW"/>
</dbReference>
<organism evidence="12 13">
    <name type="scientific">Dioscorea zingiberensis</name>
    <dbReference type="NCBI Taxonomy" id="325984"/>
    <lineage>
        <taxon>Eukaryota</taxon>
        <taxon>Viridiplantae</taxon>
        <taxon>Streptophyta</taxon>
        <taxon>Embryophyta</taxon>
        <taxon>Tracheophyta</taxon>
        <taxon>Spermatophyta</taxon>
        <taxon>Magnoliopsida</taxon>
        <taxon>Liliopsida</taxon>
        <taxon>Dioscoreales</taxon>
        <taxon>Dioscoreaceae</taxon>
        <taxon>Dioscorea</taxon>
    </lineage>
</organism>
<feature type="transmembrane region" description="Helical" evidence="10">
    <location>
        <begin position="110"/>
        <end position="130"/>
    </location>
</feature>
<protein>
    <recommendedName>
        <fullName evidence="11">Amino acid transporter transmembrane domain-containing protein</fullName>
    </recommendedName>
</protein>
<keyword evidence="2" id="KW-0813">Transport</keyword>
<evidence type="ECO:0000259" key="11">
    <source>
        <dbReference type="Pfam" id="PF01490"/>
    </source>
</evidence>
<evidence type="ECO:0000256" key="5">
    <source>
        <dbReference type="ARBA" id="ARBA00022847"/>
    </source>
</evidence>
<keyword evidence="6" id="KW-0029">Amino-acid transport</keyword>
<keyword evidence="13" id="KW-1185">Reference proteome</keyword>
<dbReference type="PANTHER" id="PTHR48017">
    <property type="entry name" value="OS05G0424000 PROTEIN-RELATED"/>
    <property type="match status" value="1"/>
</dbReference>
<feature type="transmembrane region" description="Helical" evidence="10">
    <location>
        <begin position="363"/>
        <end position="380"/>
    </location>
</feature>
<reference evidence="12" key="1">
    <citation type="submission" date="2021-03" db="EMBL/GenBank/DDBJ databases">
        <authorList>
            <person name="Li Z."/>
            <person name="Yang C."/>
        </authorList>
    </citation>
    <scope>NUCLEOTIDE SEQUENCE</scope>
    <source>
        <strain evidence="12">Dzin_1.0</strain>
        <tissue evidence="12">Leaf</tissue>
    </source>
</reference>
<gene>
    <name evidence="12" type="ORF">J5N97_020803</name>
</gene>
<comment type="similarity">
    <text evidence="9">Belongs to the amino acid/polyamine transporter 2 family. Amino acid/auxin permease (AAAP) (TC 2.A.18.2) subfamily.</text>
</comment>
<sequence>MKGRGVGDVEGGDDHERQGTVWTATAHIVAAVIGSGVLALAWSVAQLGWIVGPLVILGFSCVTYYTSTLLANCYRYPDPVTGTINHAYMDAVRSYLGPREVFLCGCAQYVNLWGTMVGYTITASTSMIAVKRVNCFHRNGDNATCGSSGTVFMLIFGMVQLVLSQFPSLENITWLSVVAVVTSFAYSFISLGLCIAKWISHGDFRGDLAGTHGSHKLINVLLALGNVAFAYTFADVFIEIQNTLKSPPAENKTMKKASFYGISLTTVFYMALGCIGYAAFGNDAPGNILTGGFHEPFWLVDLANICVIVHLVGAYQVYAQPIFARFEETVAARWPDAKFIHRTYTVRVPFTDESYLSYTLLKLVFRSALIMLTTLVSMLLPLFNAILGLIGALSFWPLSVYFPVRMHVAQKKIRRGSSKWLMLQGLGMVCLLISIAASVGSVADIVNNLKLAAPFKTVY</sequence>
<feature type="transmembrane region" description="Helical" evidence="10">
    <location>
        <begin position="258"/>
        <end position="280"/>
    </location>
</feature>
<dbReference type="OrthoDB" id="40134at2759"/>